<dbReference type="PANTHER" id="PTHR30050:SF5">
    <property type="entry name" value="DNAA REGULATORY INACTIVATOR HDA"/>
    <property type="match status" value="1"/>
</dbReference>
<dbReference type="Pfam" id="PF22688">
    <property type="entry name" value="Hda_lid"/>
    <property type="match status" value="1"/>
</dbReference>
<accession>A0A831RLL6</accession>
<dbReference type="SUPFAM" id="SSF52540">
    <property type="entry name" value="P-loop containing nucleoside triphosphate hydrolases"/>
    <property type="match status" value="1"/>
</dbReference>
<dbReference type="GO" id="GO:0006270">
    <property type="term" value="P:DNA replication initiation"/>
    <property type="evidence" value="ECO:0007669"/>
    <property type="project" value="TreeGrafter"/>
</dbReference>
<feature type="domain" description="Hda lid" evidence="2">
    <location>
        <begin position="164"/>
        <end position="228"/>
    </location>
</feature>
<protein>
    <submittedName>
        <fullName evidence="3">DnaA regulatory inactivator Hda</fullName>
    </submittedName>
</protein>
<dbReference type="Pfam" id="PF00308">
    <property type="entry name" value="Bac_DnaA"/>
    <property type="match status" value="1"/>
</dbReference>
<dbReference type="InterPro" id="IPR055199">
    <property type="entry name" value="Hda_lid"/>
</dbReference>
<dbReference type="AlphaFoldDB" id="A0A831RLL6"/>
<comment type="caution">
    <text evidence="3">The sequence shown here is derived from an EMBL/GenBank/DDBJ whole genome shotgun (WGS) entry which is preliminary data.</text>
</comment>
<gene>
    <name evidence="3" type="primary">hda</name>
    <name evidence="3" type="ORF">ENI96_06955</name>
</gene>
<organism evidence="3">
    <name type="scientific">Sedimenticola thiotaurini</name>
    <dbReference type="NCBI Taxonomy" id="1543721"/>
    <lineage>
        <taxon>Bacteria</taxon>
        <taxon>Pseudomonadati</taxon>
        <taxon>Pseudomonadota</taxon>
        <taxon>Gammaproteobacteria</taxon>
        <taxon>Chromatiales</taxon>
        <taxon>Sedimenticolaceae</taxon>
        <taxon>Sedimenticola</taxon>
    </lineage>
</organism>
<evidence type="ECO:0000313" key="3">
    <source>
        <dbReference type="EMBL" id="HEB96152.1"/>
    </source>
</evidence>
<name>A0A831RLL6_9GAMM</name>
<evidence type="ECO:0000259" key="1">
    <source>
        <dbReference type="Pfam" id="PF00308"/>
    </source>
</evidence>
<dbReference type="PANTHER" id="PTHR30050">
    <property type="entry name" value="CHROMOSOMAL REPLICATION INITIATOR PROTEIN DNAA"/>
    <property type="match status" value="1"/>
</dbReference>
<dbReference type="InterPro" id="IPR017788">
    <property type="entry name" value="Hda"/>
</dbReference>
<reference evidence="3" key="1">
    <citation type="journal article" date="2020" name="mSystems">
        <title>Genome- and Community-Level Interaction Insights into Carbon Utilization and Element Cycling Functions of Hydrothermarchaeota in Hydrothermal Sediment.</title>
        <authorList>
            <person name="Zhou Z."/>
            <person name="Liu Y."/>
            <person name="Xu W."/>
            <person name="Pan J."/>
            <person name="Luo Z.H."/>
            <person name="Li M."/>
        </authorList>
    </citation>
    <scope>NUCLEOTIDE SEQUENCE [LARGE SCALE GENOMIC DNA]</scope>
    <source>
        <strain evidence="3">HyVt-443</strain>
    </source>
</reference>
<proteinExistence type="predicted"/>
<sequence length="243" mass="26694">MIRQLPLGIQLRSGASFDSYLAGPNSQALAAVRACAAGSGEPFVHLWGREGTGRTHLLQAACRAAADSGRAAIYIPLEQTAEFTPEILDRLQRIDLVCLDDLQLVGGDAAWEQALFHLFNRLREHRTTLLTAADRAPARLPIALPDLRSRLGWGPCYRLHPLDDGQRQQWLIAAAAARGMQLPPETARYILLRMPRDMNRLQALVETLDRSSLAAQRPLTVPFVRSVLAGLGELPTRPDPDTA</sequence>
<dbReference type="NCBIfam" id="TIGR03420">
    <property type="entry name" value="DnaA_homol_Hda"/>
    <property type="match status" value="1"/>
</dbReference>
<evidence type="ECO:0000259" key="2">
    <source>
        <dbReference type="Pfam" id="PF22688"/>
    </source>
</evidence>
<dbReference type="Proteomes" id="UP000886251">
    <property type="component" value="Unassembled WGS sequence"/>
</dbReference>
<dbReference type="InterPro" id="IPR013317">
    <property type="entry name" value="DnaA_dom"/>
</dbReference>
<dbReference type="Gene3D" id="1.10.8.60">
    <property type="match status" value="1"/>
</dbReference>
<dbReference type="Gene3D" id="3.40.50.300">
    <property type="entry name" value="P-loop containing nucleotide triphosphate hydrolases"/>
    <property type="match status" value="1"/>
</dbReference>
<dbReference type="GO" id="GO:0032297">
    <property type="term" value="P:negative regulation of DNA-templated DNA replication initiation"/>
    <property type="evidence" value="ECO:0007669"/>
    <property type="project" value="InterPro"/>
</dbReference>
<dbReference type="EMBL" id="DRKP01000076">
    <property type="protein sequence ID" value="HEB96152.1"/>
    <property type="molecule type" value="Genomic_DNA"/>
</dbReference>
<feature type="domain" description="Chromosomal replication initiator protein DnaA ATPAse" evidence="1">
    <location>
        <begin position="15"/>
        <end position="154"/>
    </location>
</feature>
<dbReference type="InterPro" id="IPR027417">
    <property type="entry name" value="P-loop_NTPase"/>
</dbReference>